<dbReference type="SUPFAM" id="SSF81321">
    <property type="entry name" value="Family A G protein-coupled receptor-like"/>
    <property type="match status" value="1"/>
</dbReference>
<keyword evidence="5" id="KW-0297">G-protein coupled receptor</keyword>
<dbReference type="GO" id="GO:0004930">
    <property type="term" value="F:G protein-coupled receptor activity"/>
    <property type="evidence" value="ECO:0007669"/>
    <property type="project" value="UniProtKB-KW"/>
</dbReference>
<dbReference type="Proteomes" id="UP001566132">
    <property type="component" value="Unassembled WGS sequence"/>
</dbReference>
<proteinExistence type="inferred from homology"/>
<feature type="transmembrane region" description="Helical" evidence="9">
    <location>
        <begin position="37"/>
        <end position="59"/>
    </location>
</feature>
<dbReference type="AlphaFoldDB" id="A0ABD1F216"/>
<protein>
    <recommendedName>
        <fullName evidence="10">G-protein coupled receptors family 1 profile domain-containing protein</fullName>
    </recommendedName>
</protein>
<evidence type="ECO:0000256" key="8">
    <source>
        <dbReference type="ARBA" id="ARBA00023224"/>
    </source>
</evidence>
<organism evidence="11 12">
    <name type="scientific">Hypothenemus hampei</name>
    <name type="common">Coffee berry borer</name>
    <dbReference type="NCBI Taxonomy" id="57062"/>
    <lineage>
        <taxon>Eukaryota</taxon>
        <taxon>Metazoa</taxon>
        <taxon>Ecdysozoa</taxon>
        <taxon>Arthropoda</taxon>
        <taxon>Hexapoda</taxon>
        <taxon>Insecta</taxon>
        <taxon>Pterygota</taxon>
        <taxon>Neoptera</taxon>
        <taxon>Endopterygota</taxon>
        <taxon>Coleoptera</taxon>
        <taxon>Polyphaga</taxon>
        <taxon>Cucujiformia</taxon>
        <taxon>Curculionidae</taxon>
        <taxon>Scolytinae</taxon>
        <taxon>Hypothenemus</taxon>
    </lineage>
</organism>
<dbReference type="PANTHER" id="PTHR24238:SF75">
    <property type="entry name" value="CHOLECYSTOKININ-LIKE RECEPTOR AT 17D1-RELATED"/>
    <property type="match status" value="1"/>
</dbReference>
<feature type="transmembrane region" description="Helical" evidence="9">
    <location>
        <begin position="71"/>
        <end position="96"/>
    </location>
</feature>
<evidence type="ECO:0000256" key="4">
    <source>
        <dbReference type="ARBA" id="ARBA00022989"/>
    </source>
</evidence>
<dbReference type="Pfam" id="PF00001">
    <property type="entry name" value="7tm_1"/>
    <property type="match status" value="1"/>
</dbReference>
<keyword evidence="3 9" id="KW-0812">Transmembrane</keyword>
<gene>
    <name evidence="11" type="ORF">ABEB36_004060</name>
</gene>
<evidence type="ECO:0000259" key="10">
    <source>
        <dbReference type="PROSITE" id="PS50262"/>
    </source>
</evidence>
<sequence>MNFTTELLILNGSFDGENRTTANPLEPETDEMGKLQISLFVLLFLLAVIGNTLIILTLAQNRRMRTVTNLFLLNLAVSDLMLGVLVMPVTLVGSFLRRFIFGEILCKAFQFLSEKHKLEFRHKKYAEYSWALKTLSSLKNI</sequence>
<keyword evidence="4 9" id="KW-1133">Transmembrane helix</keyword>
<dbReference type="PROSITE" id="PS50262">
    <property type="entry name" value="G_PROTEIN_RECEP_F1_2"/>
    <property type="match status" value="1"/>
</dbReference>
<evidence type="ECO:0000256" key="6">
    <source>
        <dbReference type="ARBA" id="ARBA00023136"/>
    </source>
</evidence>
<evidence type="ECO:0000313" key="11">
    <source>
        <dbReference type="EMBL" id="KAL1509298.1"/>
    </source>
</evidence>
<evidence type="ECO:0000313" key="12">
    <source>
        <dbReference type="Proteomes" id="UP001566132"/>
    </source>
</evidence>
<comment type="similarity">
    <text evidence="2">Belongs to the G-protein coupled receptor 1 family.</text>
</comment>
<comment type="caution">
    <text evidence="11">The sequence shown here is derived from an EMBL/GenBank/DDBJ whole genome shotgun (WGS) entry which is preliminary data.</text>
</comment>
<evidence type="ECO:0000256" key="3">
    <source>
        <dbReference type="ARBA" id="ARBA00022692"/>
    </source>
</evidence>
<accession>A0ABD1F216</accession>
<evidence type="ECO:0000256" key="2">
    <source>
        <dbReference type="ARBA" id="ARBA00010663"/>
    </source>
</evidence>
<comment type="subcellular location">
    <subcellularLocation>
        <location evidence="1">Membrane</location>
        <topology evidence="1">Multi-pass membrane protein</topology>
    </subcellularLocation>
</comment>
<dbReference type="GO" id="GO:0016020">
    <property type="term" value="C:membrane"/>
    <property type="evidence" value="ECO:0007669"/>
    <property type="project" value="UniProtKB-SubCell"/>
</dbReference>
<dbReference type="PANTHER" id="PTHR24238">
    <property type="entry name" value="G-PROTEIN COUPLED RECEPTOR"/>
    <property type="match status" value="1"/>
</dbReference>
<evidence type="ECO:0000256" key="5">
    <source>
        <dbReference type="ARBA" id="ARBA00023040"/>
    </source>
</evidence>
<dbReference type="InterPro" id="IPR000276">
    <property type="entry name" value="GPCR_Rhodpsn"/>
</dbReference>
<name>A0ABD1F216_HYPHA</name>
<evidence type="ECO:0000256" key="1">
    <source>
        <dbReference type="ARBA" id="ARBA00004141"/>
    </source>
</evidence>
<dbReference type="Gene3D" id="1.20.1070.10">
    <property type="entry name" value="Rhodopsin 7-helix transmembrane proteins"/>
    <property type="match status" value="1"/>
</dbReference>
<evidence type="ECO:0000256" key="7">
    <source>
        <dbReference type="ARBA" id="ARBA00023170"/>
    </source>
</evidence>
<reference evidence="11 12" key="1">
    <citation type="submission" date="2024-05" db="EMBL/GenBank/DDBJ databases">
        <title>Genetic variation in Jamaican populations of the coffee berry borer (Hypothenemus hampei).</title>
        <authorList>
            <person name="Errbii M."/>
            <person name="Myrie A."/>
        </authorList>
    </citation>
    <scope>NUCLEOTIDE SEQUENCE [LARGE SCALE GENOMIC DNA]</scope>
    <source>
        <strain evidence="11">JA-Hopewell-2020-01-JO</strain>
        <tissue evidence="11">Whole body</tissue>
    </source>
</reference>
<keyword evidence="6 9" id="KW-0472">Membrane</keyword>
<feature type="domain" description="G-protein coupled receptors family 1 profile" evidence="10">
    <location>
        <begin position="50"/>
        <end position="112"/>
    </location>
</feature>
<keyword evidence="8" id="KW-0807">Transducer</keyword>
<keyword evidence="7" id="KW-0675">Receptor</keyword>
<dbReference type="EMBL" id="JBDJPC010000003">
    <property type="protein sequence ID" value="KAL1509298.1"/>
    <property type="molecule type" value="Genomic_DNA"/>
</dbReference>
<dbReference type="InterPro" id="IPR017452">
    <property type="entry name" value="GPCR_Rhodpsn_7TM"/>
</dbReference>
<dbReference type="PRINTS" id="PR00237">
    <property type="entry name" value="GPCRRHODOPSN"/>
</dbReference>
<evidence type="ECO:0000256" key="9">
    <source>
        <dbReference type="SAM" id="Phobius"/>
    </source>
</evidence>
<keyword evidence="12" id="KW-1185">Reference proteome</keyword>